<dbReference type="Proteomes" id="UP001165524">
    <property type="component" value="Unassembled WGS sequence"/>
</dbReference>
<comment type="caution">
    <text evidence="1">The sequence shown here is derived from an EMBL/GenBank/DDBJ whole genome shotgun (WGS) entry which is preliminary data.</text>
</comment>
<proteinExistence type="predicted"/>
<reference evidence="1" key="1">
    <citation type="submission" date="2022-04" db="EMBL/GenBank/DDBJ databases">
        <title>Alcanivorax sp. CY1518 draft genome sequence.</title>
        <authorList>
            <person name="Zhao G."/>
            <person name="An M."/>
        </authorList>
    </citation>
    <scope>NUCLEOTIDE SEQUENCE</scope>
    <source>
        <strain evidence="1">CY1518</strain>
    </source>
</reference>
<name>A0ABT0E8T3_9GAMM</name>
<dbReference type="RefSeq" id="WP_246952512.1">
    <property type="nucleotide sequence ID" value="NZ_JALKII010000007.1"/>
</dbReference>
<organism evidence="1 2">
    <name type="scientific">Alcanivorax quisquiliarum</name>
    <dbReference type="NCBI Taxonomy" id="2933565"/>
    <lineage>
        <taxon>Bacteria</taxon>
        <taxon>Pseudomonadati</taxon>
        <taxon>Pseudomonadota</taxon>
        <taxon>Gammaproteobacteria</taxon>
        <taxon>Oceanospirillales</taxon>
        <taxon>Alcanivoracaceae</taxon>
        <taxon>Alcanivorax</taxon>
    </lineage>
</organism>
<keyword evidence="2" id="KW-1185">Reference proteome</keyword>
<evidence type="ECO:0000313" key="1">
    <source>
        <dbReference type="EMBL" id="MCK0538157.1"/>
    </source>
</evidence>
<evidence type="ECO:0000313" key="2">
    <source>
        <dbReference type="Proteomes" id="UP001165524"/>
    </source>
</evidence>
<gene>
    <name evidence="1" type="ORF">MU846_10590</name>
</gene>
<protein>
    <submittedName>
        <fullName evidence="1">Uncharacterized protein</fullName>
    </submittedName>
</protein>
<accession>A0ABT0E8T3</accession>
<dbReference type="EMBL" id="JALKII010000007">
    <property type="protein sequence ID" value="MCK0538157.1"/>
    <property type="molecule type" value="Genomic_DNA"/>
</dbReference>
<sequence>MSEEEALAIYERNWDFAGLLATPTEAELAFIRQLGKRHRSWLATATL</sequence>